<evidence type="ECO:0000259" key="8">
    <source>
        <dbReference type="PROSITE" id="PS50928"/>
    </source>
</evidence>
<keyword evidence="6 7" id="KW-0472">Membrane</keyword>
<dbReference type="Gene3D" id="1.10.3720.10">
    <property type="entry name" value="MetI-like"/>
    <property type="match status" value="1"/>
</dbReference>
<evidence type="ECO:0000256" key="1">
    <source>
        <dbReference type="ARBA" id="ARBA00004651"/>
    </source>
</evidence>
<evidence type="ECO:0000256" key="6">
    <source>
        <dbReference type="ARBA" id="ARBA00023136"/>
    </source>
</evidence>
<organism evidence="9 10">
    <name type="scientific">Rugosimonospora acidiphila</name>
    <dbReference type="NCBI Taxonomy" id="556531"/>
    <lineage>
        <taxon>Bacteria</taxon>
        <taxon>Bacillati</taxon>
        <taxon>Actinomycetota</taxon>
        <taxon>Actinomycetes</taxon>
        <taxon>Micromonosporales</taxon>
        <taxon>Micromonosporaceae</taxon>
        <taxon>Rugosimonospora</taxon>
    </lineage>
</organism>
<dbReference type="PANTHER" id="PTHR32243:SF18">
    <property type="entry name" value="INNER MEMBRANE ABC TRANSPORTER PERMEASE PROTEIN YCJP"/>
    <property type="match status" value="1"/>
</dbReference>
<dbReference type="RefSeq" id="WP_345632973.1">
    <property type="nucleotide sequence ID" value="NZ_BAABJQ010000015.1"/>
</dbReference>
<feature type="transmembrane region" description="Helical" evidence="7">
    <location>
        <begin position="104"/>
        <end position="131"/>
    </location>
</feature>
<dbReference type="InterPro" id="IPR035906">
    <property type="entry name" value="MetI-like_sf"/>
</dbReference>
<keyword evidence="5 7" id="KW-1133">Transmembrane helix</keyword>
<keyword evidence="4 7" id="KW-0812">Transmembrane</keyword>
<feature type="transmembrane region" description="Helical" evidence="7">
    <location>
        <begin position="12"/>
        <end position="30"/>
    </location>
</feature>
<dbReference type="CDD" id="cd06261">
    <property type="entry name" value="TM_PBP2"/>
    <property type="match status" value="1"/>
</dbReference>
<evidence type="ECO:0000256" key="2">
    <source>
        <dbReference type="ARBA" id="ARBA00022448"/>
    </source>
</evidence>
<evidence type="ECO:0000256" key="4">
    <source>
        <dbReference type="ARBA" id="ARBA00022692"/>
    </source>
</evidence>
<dbReference type="SUPFAM" id="SSF161098">
    <property type="entry name" value="MetI-like"/>
    <property type="match status" value="1"/>
</dbReference>
<accession>A0ABP9S5V3</accession>
<keyword evidence="2 7" id="KW-0813">Transport</keyword>
<feature type="domain" description="ABC transmembrane type-1" evidence="8">
    <location>
        <begin position="69"/>
        <end position="265"/>
    </location>
</feature>
<dbReference type="InterPro" id="IPR000515">
    <property type="entry name" value="MetI-like"/>
</dbReference>
<dbReference type="InterPro" id="IPR050901">
    <property type="entry name" value="BP-dep_ABC_trans_perm"/>
</dbReference>
<comment type="subcellular location">
    <subcellularLocation>
        <location evidence="1 7">Cell membrane</location>
        <topology evidence="1 7">Multi-pass membrane protein</topology>
    </subcellularLocation>
</comment>
<keyword evidence="3" id="KW-1003">Cell membrane</keyword>
<dbReference type="Proteomes" id="UP001501570">
    <property type="component" value="Unassembled WGS sequence"/>
</dbReference>
<evidence type="ECO:0000256" key="7">
    <source>
        <dbReference type="RuleBase" id="RU363032"/>
    </source>
</evidence>
<comment type="similarity">
    <text evidence="7">Belongs to the binding-protein-dependent transport system permease family.</text>
</comment>
<dbReference type="Pfam" id="PF00528">
    <property type="entry name" value="BPD_transp_1"/>
    <property type="match status" value="1"/>
</dbReference>
<dbReference type="PANTHER" id="PTHR32243">
    <property type="entry name" value="MALTOSE TRANSPORT SYSTEM PERMEASE-RELATED"/>
    <property type="match status" value="1"/>
</dbReference>
<name>A0ABP9S5V3_9ACTN</name>
<protein>
    <submittedName>
        <fullName evidence="9">Carbohydrate ABC transporter permease</fullName>
    </submittedName>
</protein>
<sequence length="279" mass="30895">MRETNAGRWVRRVALTLIGIFTLLPVLIILDTSVKPLAEVQDAFSWWPHHFTLHAYVQMWHTVPLAHYFLNSIIVSVVAAAISVVLATLAAYAVSRFAFVGRRLFSFAVLSTQMFPGILFLLPLYLIFINLQRYTGIALSGSLLGLIITYLTFALPFSIWMLIGFFDTIPRELEEAAFVDGTGRWGALWRIVLPVARPGIIAVAIFAYMTAWGEVLFASVLTTESTRTLAIGLQEYATRNVTDWNQIMAASVVVSIPVVGGFLAVQRFLIRGLTAGAVK</sequence>
<dbReference type="PROSITE" id="PS50928">
    <property type="entry name" value="ABC_TM1"/>
    <property type="match status" value="1"/>
</dbReference>
<feature type="transmembrane region" description="Helical" evidence="7">
    <location>
        <begin position="143"/>
        <end position="166"/>
    </location>
</feature>
<keyword evidence="10" id="KW-1185">Reference proteome</keyword>
<comment type="caution">
    <text evidence="9">The sequence shown here is derived from an EMBL/GenBank/DDBJ whole genome shotgun (WGS) entry which is preliminary data.</text>
</comment>
<evidence type="ECO:0000313" key="10">
    <source>
        <dbReference type="Proteomes" id="UP001501570"/>
    </source>
</evidence>
<feature type="transmembrane region" description="Helical" evidence="7">
    <location>
        <begin position="68"/>
        <end position="92"/>
    </location>
</feature>
<feature type="transmembrane region" description="Helical" evidence="7">
    <location>
        <begin position="187"/>
        <end position="209"/>
    </location>
</feature>
<proteinExistence type="inferred from homology"/>
<reference evidence="10" key="1">
    <citation type="journal article" date="2019" name="Int. J. Syst. Evol. Microbiol.">
        <title>The Global Catalogue of Microorganisms (GCM) 10K type strain sequencing project: providing services to taxonomists for standard genome sequencing and annotation.</title>
        <authorList>
            <consortium name="The Broad Institute Genomics Platform"/>
            <consortium name="The Broad Institute Genome Sequencing Center for Infectious Disease"/>
            <person name="Wu L."/>
            <person name="Ma J."/>
        </authorList>
    </citation>
    <scope>NUCLEOTIDE SEQUENCE [LARGE SCALE GENOMIC DNA]</scope>
    <source>
        <strain evidence="10">JCM 18304</strain>
    </source>
</reference>
<evidence type="ECO:0000256" key="5">
    <source>
        <dbReference type="ARBA" id="ARBA00022989"/>
    </source>
</evidence>
<gene>
    <name evidence="9" type="ORF">GCM10023322_47490</name>
</gene>
<dbReference type="EMBL" id="BAABJQ010000015">
    <property type="protein sequence ID" value="GAA5191028.1"/>
    <property type="molecule type" value="Genomic_DNA"/>
</dbReference>
<evidence type="ECO:0000256" key="3">
    <source>
        <dbReference type="ARBA" id="ARBA00022475"/>
    </source>
</evidence>
<evidence type="ECO:0000313" key="9">
    <source>
        <dbReference type="EMBL" id="GAA5191028.1"/>
    </source>
</evidence>
<feature type="transmembrane region" description="Helical" evidence="7">
    <location>
        <begin position="247"/>
        <end position="265"/>
    </location>
</feature>